<evidence type="ECO:0008006" key="8">
    <source>
        <dbReference type="Google" id="ProtNLM"/>
    </source>
</evidence>
<dbReference type="Gene3D" id="2.60.40.1730">
    <property type="entry name" value="tricorn interacting facor f3 domain"/>
    <property type="match status" value="1"/>
</dbReference>
<dbReference type="Gene3D" id="1.10.390.10">
    <property type="entry name" value="Neutral Protease Domain 2"/>
    <property type="match status" value="2"/>
</dbReference>
<dbReference type="Pfam" id="PF01433">
    <property type="entry name" value="Peptidase_M1"/>
    <property type="match status" value="1"/>
</dbReference>
<dbReference type="SUPFAM" id="SSF55486">
    <property type="entry name" value="Metalloproteases ('zincins'), catalytic domain"/>
    <property type="match status" value="1"/>
</dbReference>
<protein>
    <recommendedName>
        <fullName evidence="8">Peptidase M1 membrane alanine aminopeptidase domain-containing protein</fullName>
    </recommendedName>
</protein>
<feature type="binding site" evidence="2">
    <location>
        <position position="307"/>
    </location>
    <ligand>
        <name>Zn(2+)</name>
        <dbReference type="ChEBI" id="CHEBI:29105"/>
        <note>catalytic</note>
    </ligand>
</feature>
<feature type="domain" description="Aminopeptidase N-like N-terminal" evidence="5">
    <location>
        <begin position="19"/>
        <end position="121"/>
    </location>
</feature>
<dbReference type="GO" id="GO:0016020">
    <property type="term" value="C:membrane"/>
    <property type="evidence" value="ECO:0007669"/>
    <property type="project" value="TreeGrafter"/>
</dbReference>
<evidence type="ECO:0000313" key="6">
    <source>
        <dbReference type="EMBL" id="GJJ10172.1"/>
    </source>
</evidence>
<feature type="transmembrane region" description="Helical" evidence="3">
    <location>
        <begin position="123"/>
        <end position="143"/>
    </location>
</feature>
<dbReference type="EMBL" id="BPWL01000005">
    <property type="protein sequence ID" value="GJJ10172.1"/>
    <property type="molecule type" value="Genomic_DNA"/>
</dbReference>
<keyword evidence="3" id="KW-0472">Membrane</keyword>
<proteinExistence type="predicted"/>
<keyword evidence="2" id="KW-0862">Zinc</keyword>
<dbReference type="SUPFAM" id="SSF63737">
    <property type="entry name" value="Leukotriene A4 hydrolase N-terminal domain"/>
    <property type="match status" value="2"/>
</dbReference>
<dbReference type="Pfam" id="PF17900">
    <property type="entry name" value="Peptidase_M1_N"/>
    <property type="match status" value="2"/>
</dbReference>
<reference evidence="6" key="1">
    <citation type="submission" date="2021-10" db="EMBL/GenBank/DDBJ databases">
        <title>De novo Genome Assembly of Clathrus columnatus (Basidiomycota, Fungi) Using Illumina and Nanopore Sequence Data.</title>
        <authorList>
            <person name="Ogiso-Tanaka E."/>
            <person name="Itagaki H."/>
            <person name="Hosoya T."/>
            <person name="Hosaka K."/>
        </authorList>
    </citation>
    <scope>NUCLEOTIDE SEQUENCE</scope>
    <source>
        <strain evidence="6">MO-923</strain>
    </source>
</reference>
<keyword evidence="3" id="KW-0812">Transmembrane</keyword>
<name>A0AAV5A6D8_9AGAM</name>
<evidence type="ECO:0000259" key="5">
    <source>
        <dbReference type="Pfam" id="PF17900"/>
    </source>
</evidence>
<evidence type="ECO:0000256" key="1">
    <source>
        <dbReference type="PIRSR" id="PIRSR634016-1"/>
    </source>
</evidence>
<dbReference type="GO" id="GO:0042277">
    <property type="term" value="F:peptide binding"/>
    <property type="evidence" value="ECO:0007669"/>
    <property type="project" value="TreeGrafter"/>
</dbReference>
<dbReference type="PANTHER" id="PTHR11533:SF174">
    <property type="entry name" value="PUROMYCIN-SENSITIVE AMINOPEPTIDASE-RELATED"/>
    <property type="match status" value="1"/>
</dbReference>
<dbReference type="GO" id="GO:0070006">
    <property type="term" value="F:metalloaminopeptidase activity"/>
    <property type="evidence" value="ECO:0007669"/>
    <property type="project" value="TreeGrafter"/>
</dbReference>
<dbReference type="InterPro" id="IPR045357">
    <property type="entry name" value="Aminopeptidase_N-like_N"/>
</dbReference>
<evidence type="ECO:0000256" key="3">
    <source>
        <dbReference type="SAM" id="Phobius"/>
    </source>
</evidence>
<dbReference type="InterPro" id="IPR014782">
    <property type="entry name" value="Peptidase_M1_dom"/>
</dbReference>
<dbReference type="GO" id="GO:0005737">
    <property type="term" value="C:cytoplasm"/>
    <property type="evidence" value="ECO:0007669"/>
    <property type="project" value="TreeGrafter"/>
</dbReference>
<evidence type="ECO:0000256" key="2">
    <source>
        <dbReference type="PIRSR" id="PIRSR634016-3"/>
    </source>
</evidence>
<dbReference type="AlphaFoldDB" id="A0AAV5A6D8"/>
<dbReference type="GO" id="GO:0043171">
    <property type="term" value="P:peptide catabolic process"/>
    <property type="evidence" value="ECO:0007669"/>
    <property type="project" value="TreeGrafter"/>
</dbReference>
<keyword evidence="7" id="KW-1185">Reference proteome</keyword>
<dbReference type="InterPro" id="IPR050344">
    <property type="entry name" value="Peptidase_M1_aminopeptidases"/>
</dbReference>
<dbReference type="PANTHER" id="PTHR11533">
    <property type="entry name" value="PROTEASE M1 ZINC METALLOPROTEASE"/>
    <property type="match status" value="1"/>
</dbReference>
<feature type="domain" description="Aminopeptidase N-like N-terminal" evidence="5">
    <location>
        <begin position="168"/>
        <end position="239"/>
    </location>
</feature>
<organism evidence="6 7">
    <name type="scientific">Clathrus columnatus</name>
    <dbReference type="NCBI Taxonomy" id="1419009"/>
    <lineage>
        <taxon>Eukaryota</taxon>
        <taxon>Fungi</taxon>
        <taxon>Dikarya</taxon>
        <taxon>Basidiomycota</taxon>
        <taxon>Agaricomycotina</taxon>
        <taxon>Agaricomycetes</taxon>
        <taxon>Phallomycetidae</taxon>
        <taxon>Phallales</taxon>
        <taxon>Clathraceae</taxon>
        <taxon>Clathrus</taxon>
    </lineage>
</organism>
<dbReference type="GO" id="GO:0005615">
    <property type="term" value="C:extracellular space"/>
    <property type="evidence" value="ECO:0007669"/>
    <property type="project" value="TreeGrafter"/>
</dbReference>
<dbReference type="InterPro" id="IPR027268">
    <property type="entry name" value="Peptidase_M4/M1_CTD_sf"/>
</dbReference>
<sequence length="423" mass="47255">MPNLQSDNHTRFRLPTEVKPSHYDILIKTDLEKLEFQGIVTIDLDVKSDTGALIFNSANISITTVSVTYIDGDAQKINLDKLTFDESLERATLALPAALKRGSKAALSIHYKSPLTDDLRGRLLFSMIVTLGIDVFVFQVIIIPSMKSKVRSVTARLLNLRSFVDLVKPTAARRALPCWDEPAFKATFEISMISRNETLNLSNMPVVSETKVLSSSAGQFFADDNFDGWKITKFERTPMTTKFCLDIKAKALIQYEQAFGIEFALPKLDTVVGLIIGQTSALLVDPERADLAKKQNIAETQSHEVAHMLFPEWNVYSSFYNSQTEALSSDAKLSSHPIQVDTPNPDEIGQIVLRMLSIYTGEEKFLRGVSIYLKNHLYGNTVAADLWAGIKEATGLDISGLMNNWTSKVLFNHEFKPYGAQYE</sequence>
<dbReference type="GO" id="GO:0008270">
    <property type="term" value="F:zinc ion binding"/>
    <property type="evidence" value="ECO:0007669"/>
    <property type="project" value="InterPro"/>
</dbReference>
<feature type="active site" description="Proton acceptor" evidence="1">
    <location>
        <position position="304"/>
    </location>
</feature>
<dbReference type="InterPro" id="IPR042097">
    <property type="entry name" value="Aminopeptidase_N-like_N_sf"/>
</dbReference>
<comment type="cofactor">
    <cofactor evidence="2">
        <name>Zn(2+)</name>
        <dbReference type="ChEBI" id="CHEBI:29105"/>
    </cofactor>
    <text evidence="2">Binds 1 zinc ion per subunit.</text>
</comment>
<feature type="binding site" evidence="2">
    <location>
        <position position="303"/>
    </location>
    <ligand>
        <name>Zn(2+)</name>
        <dbReference type="ChEBI" id="CHEBI:29105"/>
        <note>catalytic</note>
    </ligand>
</feature>
<gene>
    <name evidence="6" type="ORF">Clacol_004398</name>
</gene>
<evidence type="ECO:0000259" key="4">
    <source>
        <dbReference type="Pfam" id="PF01433"/>
    </source>
</evidence>
<keyword evidence="2" id="KW-0479">Metal-binding</keyword>
<dbReference type="CDD" id="cd09601">
    <property type="entry name" value="M1_APN-Q_like"/>
    <property type="match status" value="1"/>
</dbReference>
<feature type="domain" description="Peptidase M1 membrane alanine aminopeptidase" evidence="4">
    <location>
        <begin position="309"/>
        <end position="405"/>
    </location>
</feature>
<dbReference type="GO" id="GO:0006508">
    <property type="term" value="P:proteolysis"/>
    <property type="evidence" value="ECO:0007669"/>
    <property type="project" value="TreeGrafter"/>
</dbReference>
<accession>A0AAV5A6D8</accession>
<evidence type="ECO:0000313" key="7">
    <source>
        <dbReference type="Proteomes" id="UP001050691"/>
    </source>
</evidence>
<keyword evidence="3" id="KW-1133">Transmembrane helix</keyword>
<dbReference type="Proteomes" id="UP001050691">
    <property type="component" value="Unassembled WGS sequence"/>
</dbReference>
<dbReference type="InterPro" id="IPR034016">
    <property type="entry name" value="M1_APN-typ"/>
</dbReference>
<comment type="caution">
    <text evidence="6">The sequence shown here is derived from an EMBL/GenBank/DDBJ whole genome shotgun (WGS) entry which is preliminary data.</text>
</comment>